<dbReference type="AlphaFoldDB" id="A0A1V6M2H2"/>
<protein>
    <submittedName>
        <fullName evidence="2">Uncharacterized protein</fullName>
    </submittedName>
</protein>
<dbReference type="RefSeq" id="WP_070066323.1">
    <property type="nucleotide sequence ID" value="NZ_MJUW02000030.1"/>
</dbReference>
<sequence>MKFALYLIDALVFLLGVRKKKAKNSFHEVDVFTFFLITLILMSSIMIVEAINSLKQEFNLK</sequence>
<reference evidence="2 3" key="1">
    <citation type="journal article" date="2016" name="Genome Announc.">
        <title>Draft Genome Sequence of the Anaerobic Ammonium-Oxidizing Bacterium 'Candidatus Brocadia sp. 40'.</title>
        <authorList>
            <person name="Ali M."/>
            <person name="Haroon M.F."/>
            <person name="Narita Y."/>
            <person name="Zhang L."/>
            <person name="Rangel Shaw D."/>
            <person name="Okabe S."/>
            <person name="Saikaly P.E."/>
        </authorList>
    </citation>
    <scope>NUCLEOTIDE SEQUENCE [LARGE SCALE GENOMIC DNA]</scope>
    <source>
        <strain evidence="2 3">40</strain>
    </source>
</reference>
<evidence type="ECO:0000256" key="1">
    <source>
        <dbReference type="SAM" id="Phobius"/>
    </source>
</evidence>
<dbReference type="EMBL" id="MJUW02000030">
    <property type="protein sequence ID" value="OQD46516.1"/>
    <property type="molecule type" value="Genomic_DNA"/>
</dbReference>
<keyword evidence="1" id="KW-0472">Membrane</keyword>
<keyword evidence="1" id="KW-1133">Transmembrane helix</keyword>
<gene>
    <name evidence="2" type="ORF">BIY37_02840</name>
</gene>
<dbReference type="Proteomes" id="UP000242219">
    <property type="component" value="Unassembled WGS sequence"/>
</dbReference>
<proteinExistence type="predicted"/>
<feature type="transmembrane region" description="Helical" evidence="1">
    <location>
        <begin position="29"/>
        <end position="51"/>
    </location>
</feature>
<accession>A0A1V6M2H2</accession>
<keyword evidence="1" id="KW-0812">Transmembrane</keyword>
<evidence type="ECO:0000313" key="3">
    <source>
        <dbReference type="Proteomes" id="UP000242219"/>
    </source>
</evidence>
<keyword evidence="3" id="KW-1185">Reference proteome</keyword>
<organism evidence="2 3">
    <name type="scientific">Candidatus Brocadia sapporoensis</name>
    <dbReference type="NCBI Taxonomy" id="392547"/>
    <lineage>
        <taxon>Bacteria</taxon>
        <taxon>Pseudomonadati</taxon>
        <taxon>Planctomycetota</taxon>
        <taxon>Candidatus Brocadiia</taxon>
        <taxon>Candidatus Brocadiales</taxon>
        <taxon>Candidatus Brocadiaceae</taxon>
        <taxon>Candidatus Brocadia</taxon>
    </lineage>
</organism>
<evidence type="ECO:0000313" key="2">
    <source>
        <dbReference type="EMBL" id="OQD46516.1"/>
    </source>
</evidence>
<name>A0A1V6M2H2_9BACT</name>
<comment type="caution">
    <text evidence="2">The sequence shown here is derived from an EMBL/GenBank/DDBJ whole genome shotgun (WGS) entry which is preliminary data.</text>
</comment>